<dbReference type="RefSeq" id="XP_029224052.1">
    <property type="nucleotide sequence ID" value="XM_029375830.1"/>
</dbReference>
<comment type="similarity">
    <text evidence="1">Belongs to the mannitol dehydrogenase family.</text>
</comment>
<dbReference type="Gene3D" id="1.10.1040.10">
    <property type="entry name" value="N-(1-d-carboxylethyl)-l-norvaline Dehydrogenase, domain 2"/>
    <property type="match status" value="1"/>
</dbReference>
<dbReference type="InterPro" id="IPR008927">
    <property type="entry name" value="6-PGluconate_DH-like_C_sf"/>
</dbReference>
<dbReference type="GeneID" id="40322612"/>
<dbReference type="InterPro" id="IPR023027">
    <property type="entry name" value="Mannitol_DH_CS"/>
</dbReference>
<evidence type="ECO:0000256" key="2">
    <source>
        <dbReference type="ARBA" id="ARBA00023002"/>
    </source>
</evidence>
<dbReference type="EC" id="1.1.1.67" evidence="4"/>
<dbReference type="AlphaFoldDB" id="A0A3R7K2S9"/>
<accession>A0A3R7K2S9</accession>
<feature type="domain" description="Mannitol dehydrogenase N-terminal" evidence="6">
    <location>
        <begin position="28"/>
        <end position="286"/>
    </location>
</feature>
<dbReference type="InterPro" id="IPR036291">
    <property type="entry name" value="NAD(P)-bd_dom_sf"/>
</dbReference>
<evidence type="ECO:0000256" key="5">
    <source>
        <dbReference type="ARBA" id="ARBA00047733"/>
    </source>
</evidence>
<feature type="domain" description="Mannitol dehydrogenase C-terminal" evidence="7">
    <location>
        <begin position="295"/>
        <end position="448"/>
    </location>
</feature>
<dbReference type="Pfam" id="PF08125">
    <property type="entry name" value="Mannitol_dh_C"/>
    <property type="match status" value="1"/>
</dbReference>
<dbReference type="SUPFAM" id="SSF51735">
    <property type="entry name" value="NAD(P)-binding Rossmann-fold domains"/>
    <property type="match status" value="1"/>
</dbReference>
<dbReference type="InterPro" id="IPR013328">
    <property type="entry name" value="6PGD_dom2"/>
</dbReference>
<name>A0A3R7K2S9_9TRYP</name>
<keyword evidence="3" id="KW-0520">NAD</keyword>
<dbReference type="PANTHER" id="PTHR43362:SF1">
    <property type="entry name" value="MANNITOL DEHYDROGENASE 2-RELATED"/>
    <property type="match status" value="1"/>
</dbReference>
<dbReference type="SUPFAM" id="SSF48179">
    <property type="entry name" value="6-phosphogluconate dehydrogenase C-terminal domain-like"/>
    <property type="match status" value="1"/>
</dbReference>
<keyword evidence="2" id="KW-0560">Oxidoreductase</keyword>
<keyword evidence="9" id="KW-1185">Reference proteome</keyword>
<dbReference type="InterPro" id="IPR050988">
    <property type="entry name" value="Mannitol_DH/Oxidoreductase"/>
</dbReference>
<comment type="caution">
    <text evidence="8">The sequence shown here is derived from an EMBL/GenBank/DDBJ whole genome shotgun (WGS) entry which is preliminary data.</text>
</comment>
<dbReference type="EMBL" id="MKKU01000951">
    <property type="protein sequence ID" value="RNE99513.1"/>
    <property type="molecule type" value="Genomic_DNA"/>
</dbReference>
<dbReference type="OrthoDB" id="418169at2759"/>
<evidence type="ECO:0000256" key="3">
    <source>
        <dbReference type="ARBA" id="ARBA00023027"/>
    </source>
</evidence>
<dbReference type="Proteomes" id="UP000284403">
    <property type="component" value="Unassembled WGS sequence"/>
</dbReference>
<evidence type="ECO:0000256" key="4">
    <source>
        <dbReference type="ARBA" id="ARBA00038970"/>
    </source>
</evidence>
<protein>
    <recommendedName>
        <fullName evidence="4">mannitol 2-dehydrogenase</fullName>
        <ecNumber evidence="4">1.1.1.67</ecNumber>
    </recommendedName>
</protein>
<dbReference type="Pfam" id="PF01232">
    <property type="entry name" value="Mannitol_dh"/>
    <property type="match status" value="1"/>
</dbReference>
<dbReference type="PRINTS" id="PR00084">
    <property type="entry name" value="MTLDHDRGNASE"/>
</dbReference>
<sequence>MQLSNKTVDQLPPQVEPLGFDRGGVRPGILHFGVGQFCRGHLMWYVRDILRLSAAEGGRYNDWGVVGVNVLRERAGRRMQASFRRQDCLYTLTLTSARGRPGHYLMGSMLDYIYAPAEQKRLLQMLVDPRIAILSLTITEGGYNIDEKRDEFDCSDARVQRDLRTPRAPTTVFGYVVEGLRRRREAGVRPFTVMSCDNLRHNGDVARKAVLGYARAVDAELAAWIEANVMFPNSMVDRITPATTPQVRDHLTAGTGIDDAEPVQAEDFCQWVIEDKFCGGARPPWDRVGVTFSSDVAGYEQMKVRILNSSHLMLTWPGLLLGLQYVHEALANEAIRRLVEESLDEDVLPTLRAPAGVNLVAYKQKVLSRFMNAALGDQLLRVAGDGCSKLQVFWASNIAAVLRGGRDHARFAFGLAAFLETLKGQSENGGSFPVFEPKLPKDYRALVLDKDLAAPLRLPAFDAWRALDHAQLDRDVVVYRRRIQERGVLGALPWKPSDSAELSVSRL</sequence>
<evidence type="ECO:0000256" key="1">
    <source>
        <dbReference type="ARBA" id="ARBA00006541"/>
    </source>
</evidence>
<evidence type="ECO:0000313" key="9">
    <source>
        <dbReference type="Proteomes" id="UP000284403"/>
    </source>
</evidence>
<dbReference type="Gene3D" id="3.40.50.720">
    <property type="entry name" value="NAD(P)-binding Rossmann-like Domain"/>
    <property type="match status" value="1"/>
</dbReference>
<gene>
    <name evidence="8" type="ORF">Tco025E_09001</name>
</gene>
<dbReference type="InterPro" id="IPR000669">
    <property type="entry name" value="Mannitol_DH"/>
</dbReference>
<reference evidence="8 9" key="1">
    <citation type="journal article" date="2018" name="BMC Genomics">
        <title>Genomic comparison of Trypanosoma conorhini and Trypanosoma rangeli to Trypanosoma cruzi strains of high and low virulence.</title>
        <authorList>
            <person name="Bradwell K.R."/>
            <person name="Koparde V.N."/>
            <person name="Matveyev A.V."/>
            <person name="Serrano M.G."/>
            <person name="Alves J.M."/>
            <person name="Parikh H."/>
            <person name="Huang B."/>
            <person name="Lee V."/>
            <person name="Espinosa-Alvarez O."/>
            <person name="Ortiz P.A."/>
            <person name="Costa-Martins A.G."/>
            <person name="Teixeira M.M."/>
            <person name="Buck G.A."/>
        </authorList>
    </citation>
    <scope>NUCLEOTIDE SEQUENCE [LARGE SCALE GENOMIC DNA]</scope>
    <source>
        <strain evidence="8 9">025E</strain>
    </source>
</reference>
<evidence type="ECO:0000313" key="8">
    <source>
        <dbReference type="EMBL" id="RNE99513.1"/>
    </source>
</evidence>
<evidence type="ECO:0000259" key="6">
    <source>
        <dbReference type="Pfam" id="PF01232"/>
    </source>
</evidence>
<dbReference type="PANTHER" id="PTHR43362">
    <property type="entry name" value="MANNITOL DEHYDROGENASE DSF1-RELATED"/>
    <property type="match status" value="1"/>
</dbReference>
<dbReference type="GO" id="GO:0050086">
    <property type="term" value="F:mannitol 2-dehydrogenase activity"/>
    <property type="evidence" value="ECO:0007669"/>
    <property type="project" value="UniProtKB-EC"/>
</dbReference>
<dbReference type="InterPro" id="IPR013118">
    <property type="entry name" value="Mannitol_DH_C"/>
</dbReference>
<dbReference type="PROSITE" id="PS00974">
    <property type="entry name" value="MANNITOL_DHGENASE"/>
    <property type="match status" value="1"/>
</dbReference>
<evidence type="ECO:0000259" key="7">
    <source>
        <dbReference type="Pfam" id="PF08125"/>
    </source>
</evidence>
<proteinExistence type="inferred from homology"/>
<dbReference type="GO" id="GO:0019594">
    <property type="term" value="P:mannitol metabolic process"/>
    <property type="evidence" value="ECO:0007669"/>
    <property type="project" value="InterPro"/>
</dbReference>
<organism evidence="8 9">
    <name type="scientific">Trypanosoma conorhini</name>
    <dbReference type="NCBI Taxonomy" id="83891"/>
    <lineage>
        <taxon>Eukaryota</taxon>
        <taxon>Discoba</taxon>
        <taxon>Euglenozoa</taxon>
        <taxon>Kinetoplastea</taxon>
        <taxon>Metakinetoplastina</taxon>
        <taxon>Trypanosomatida</taxon>
        <taxon>Trypanosomatidae</taxon>
        <taxon>Trypanosoma</taxon>
    </lineage>
</organism>
<comment type="catalytic activity">
    <reaction evidence="5">
        <text>D-mannitol + NAD(+) = D-fructose + NADH + H(+)</text>
        <dbReference type="Rhea" id="RHEA:12084"/>
        <dbReference type="ChEBI" id="CHEBI:15378"/>
        <dbReference type="ChEBI" id="CHEBI:16899"/>
        <dbReference type="ChEBI" id="CHEBI:37721"/>
        <dbReference type="ChEBI" id="CHEBI:57540"/>
        <dbReference type="ChEBI" id="CHEBI:57945"/>
        <dbReference type="EC" id="1.1.1.67"/>
    </reaction>
</comment>
<dbReference type="InterPro" id="IPR013131">
    <property type="entry name" value="Mannitol_DH_N"/>
</dbReference>